<keyword evidence="2" id="KW-1185">Reference proteome</keyword>
<dbReference type="EMBL" id="ANOH01000164">
    <property type="protein sequence ID" value="EMI56188.1"/>
    <property type="molecule type" value="Genomic_DNA"/>
</dbReference>
<protein>
    <submittedName>
        <fullName evidence="1">Uncharacterized protein</fullName>
    </submittedName>
</protein>
<accession>M5UJJ6</accession>
<organism evidence="1 2">
    <name type="scientific">Rhodopirellula sallentina SM41</name>
    <dbReference type="NCBI Taxonomy" id="1263870"/>
    <lineage>
        <taxon>Bacteria</taxon>
        <taxon>Pseudomonadati</taxon>
        <taxon>Planctomycetota</taxon>
        <taxon>Planctomycetia</taxon>
        <taxon>Pirellulales</taxon>
        <taxon>Pirellulaceae</taxon>
        <taxon>Rhodopirellula</taxon>
    </lineage>
</organism>
<dbReference type="PATRIC" id="fig|1263870.3.peg.2536"/>
<proteinExistence type="predicted"/>
<reference evidence="1 2" key="1">
    <citation type="journal article" date="2013" name="Mar. Genomics">
        <title>Expression of sulfatases in Rhodopirellula baltica and the diversity of sulfatases in the genus Rhodopirellula.</title>
        <authorList>
            <person name="Wegner C.E."/>
            <person name="Richter-Heitmann T."/>
            <person name="Klindworth A."/>
            <person name="Klockow C."/>
            <person name="Richter M."/>
            <person name="Achstetter T."/>
            <person name="Glockner F.O."/>
            <person name="Harder J."/>
        </authorList>
    </citation>
    <scope>NUCLEOTIDE SEQUENCE [LARGE SCALE GENOMIC DNA]</scope>
    <source>
        <strain evidence="1 2">SM41</strain>
    </source>
</reference>
<sequence length="43" mass="4775">MIGWDLILSDLIMWGAIRKNGTGDSADPVQCVHREFVCEAVAR</sequence>
<dbReference type="Proteomes" id="UP000011885">
    <property type="component" value="Unassembled WGS sequence"/>
</dbReference>
<gene>
    <name evidence="1" type="ORF">RSSM_02385</name>
</gene>
<name>M5UJJ6_9BACT</name>
<comment type="caution">
    <text evidence="1">The sequence shown here is derived from an EMBL/GenBank/DDBJ whole genome shotgun (WGS) entry which is preliminary data.</text>
</comment>
<evidence type="ECO:0000313" key="2">
    <source>
        <dbReference type="Proteomes" id="UP000011885"/>
    </source>
</evidence>
<dbReference type="AlphaFoldDB" id="M5UJJ6"/>
<evidence type="ECO:0000313" key="1">
    <source>
        <dbReference type="EMBL" id="EMI56188.1"/>
    </source>
</evidence>